<name>A0A167UGU6_9AGAM</name>
<dbReference type="AlphaFoldDB" id="A0A167UGU6"/>
<evidence type="ECO:0000256" key="1">
    <source>
        <dbReference type="SAM" id="MobiDB-lite"/>
    </source>
</evidence>
<sequence length="257" mass="28486">MACTAKDKKTSDQHKENRNSSHGTRQSNSTSKKKKREARPSRNMEPLQPSSKRLNTEVQMQDGDDNHNNEDEVTVLKVKLAQAEAAKATAARTSNDTAKVKVLTKPRGEAGDGKRGYNLRHAMELRGKKGKEIYNEILESVRIYTIQAGLDFKKSYRYQDHLKIGNVFTMVCSVQPSMTQDCFPVNWAAAAMLKQFLGNHRRWLRKKGCLPASPTKGSTKGKARAQLENRRGSGSGSSNSDSRDESASGCSGLRVVD</sequence>
<dbReference type="Proteomes" id="UP000076532">
    <property type="component" value="Unassembled WGS sequence"/>
</dbReference>
<gene>
    <name evidence="2" type="ORF">FIBSPDRAFT_968563</name>
</gene>
<dbReference type="EMBL" id="KV417980">
    <property type="protein sequence ID" value="KZP03934.1"/>
    <property type="molecule type" value="Genomic_DNA"/>
</dbReference>
<evidence type="ECO:0000313" key="2">
    <source>
        <dbReference type="EMBL" id="KZP03934.1"/>
    </source>
</evidence>
<dbReference type="STRING" id="436010.A0A167UGU6"/>
<keyword evidence="3" id="KW-1185">Reference proteome</keyword>
<feature type="region of interest" description="Disordered" evidence="1">
    <location>
        <begin position="208"/>
        <end position="257"/>
    </location>
</feature>
<organism evidence="2 3">
    <name type="scientific">Athelia psychrophila</name>
    <dbReference type="NCBI Taxonomy" id="1759441"/>
    <lineage>
        <taxon>Eukaryota</taxon>
        <taxon>Fungi</taxon>
        <taxon>Dikarya</taxon>
        <taxon>Basidiomycota</taxon>
        <taxon>Agaricomycotina</taxon>
        <taxon>Agaricomycetes</taxon>
        <taxon>Agaricomycetidae</taxon>
        <taxon>Atheliales</taxon>
        <taxon>Atheliaceae</taxon>
        <taxon>Athelia</taxon>
    </lineage>
</organism>
<feature type="compositionally biased region" description="Basic and acidic residues" evidence="1">
    <location>
        <begin position="1"/>
        <end position="19"/>
    </location>
</feature>
<feature type="compositionally biased region" description="Polar residues" evidence="1">
    <location>
        <begin position="20"/>
        <end position="30"/>
    </location>
</feature>
<feature type="region of interest" description="Disordered" evidence="1">
    <location>
        <begin position="1"/>
        <end position="54"/>
    </location>
</feature>
<proteinExistence type="predicted"/>
<evidence type="ECO:0000313" key="3">
    <source>
        <dbReference type="Proteomes" id="UP000076532"/>
    </source>
</evidence>
<reference evidence="2 3" key="1">
    <citation type="journal article" date="2016" name="Mol. Biol. Evol.">
        <title>Comparative Genomics of Early-Diverging Mushroom-Forming Fungi Provides Insights into the Origins of Lignocellulose Decay Capabilities.</title>
        <authorList>
            <person name="Nagy L.G."/>
            <person name="Riley R."/>
            <person name="Tritt A."/>
            <person name="Adam C."/>
            <person name="Daum C."/>
            <person name="Floudas D."/>
            <person name="Sun H."/>
            <person name="Yadav J.S."/>
            <person name="Pangilinan J."/>
            <person name="Larsson K.H."/>
            <person name="Matsuura K."/>
            <person name="Barry K."/>
            <person name="Labutti K."/>
            <person name="Kuo R."/>
            <person name="Ohm R.A."/>
            <person name="Bhattacharya S.S."/>
            <person name="Shirouzu T."/>
            <person name="Yoshinaga Y."/>
            <person name="Martin F.M."/>
            <person name="Grigoriev I.V."/>
            <person name="Hibbett D.S."/>
        </authorList>
    </citation>
    <scope>NUCLEOTIDE SEQUENCE [LARGE SCALE GENOMIC DNA]</scope>
    <source>
        <strain evidence="2 3">CBS 109695</strain>
    </source>
</reference>
<dbReference type="OrthoDB" id="3271097at2759"/>
<accession>A0A167UGU6</accession>
<protein>
    <submittedName>
        <fullName evidence="2">Uncharacterized protein</fullName>
    </submittedName>
</protein>